<keyword evidence="4" id="KW-1185">Reference proteome</keyword>
<dbReference type="Proteomes" id="UP000199227">
    <property type="component" value="Unassembled WGS sequence"/>
</dbReference>
<reference evidence="3 4" key="1">
    <citation type="submission" date="2016-10" db="EMBL/GenBank/DDBJ databases">
        <authorList>
            <person name="de Groot N.N."/>
        </authorList>
    </citation>
    <scope>NUCLEOTIDE SEQUENCE [LARGE SCALE GENOMIC DNA]</scope>
    <source>
        <strain evidence="3 4">EP1-55-1</strain>
    </source>
</reference>
<sequence length="519" mass="60898">MKNLIILFILSSFLLAKDFRVASYNVENLFDLQRSGSEYTEYIPFTKYGWNKRAFNIKVNNIAQVICDMKPDIIGLQEIESDYSLKALQIALKRCGLRMPYRAIANKKPSTVKTALLSKYPIIKKREIDPDGKLRSRNILEVLLNVAGRRLFIFVNHWKSRSGAESRRITSAKALMKRLLKLPKNSDYILLGDFNSNWDEYKTILRTPRLNDTNGITGINHILKTIKDDKLVTKFNIRWPYHYDLWLELPPEKRWSHNFFGKKSALDHIILPYGMFDNKGINYKDKTFHVFKPNYLIKRDGSIFRWQVSEKGYGKHLNRGYSDHLPIYAEFTTKPFILTTKKVEVESPSTKLEKNIAHISDLYNMPLGWKNITIPEAVVIYKKPPFAILKEPNDRAILVYKDINALRYSHKYKVLVKDLYEYRGLREITKLKVLKDLGKRYINNLLLKNFKDLNKKEYINEVVKKITGKYRDGYLYYKNGKKIKIYFKNGESIPVNNETVTLKNIRIGLYKNKPELVVE</sequence>
<keyword evidence="3" id="KW-0255">Endonuclease</keyword>
<evidence type="ECO:0000259" key="2">
    <source>
        <dbReference type="Pfam" id="PF19580"/>
    </source>
</evidence>
<name>A0A1I5PUL5_9BACT</name>
<feature type="signal peptide" evidence="1">
    <location>
        <begin position="1"/>
        <end position="16"/>
    </location>
</feature>
<feature type="chain" id="PRO_5011699563" evidence="1">
    <location>
        <begin position="17"/>
        <end position="519"/>
    </location>
</feature>
<protein>
    <submittedName>
        <fullName evidence="3">Endonuclease/Exonuclease/phosphatase family protein</fullName>
    </submittedName>
</protein>
<dbReference type="AlphaFoldDB" id="A0A1I5PUL5"/>
<keyword evidence="3" id="KW-0378">Hydrolase</keyword>
<dbReference type="PANTHER" id="PTHR42834:SF1">
    <property type="entry name" value="ENDONUCLEASE_EXONUCLEASE_PHOSPHATASE FAMILY PROTEIN (AFU_ORTHOLOGUE AFUA_3G09210)"/>
    <property type="match status" value="1"/>
</dbReference>
<evidence type="ECO:0000313" key="3">
    <source>
        <dbReference type="EMBL" id="SFP37540.1"/>
    </source>
</evidence>
<dbReference type="SUPFAM" id="SSF56219">
    <property type="entry name" value="DNase I-like"/>
    <property type="match status" value="1"/>
</dbReference>
<accession>A0A1I5PUL5</accession>
<dbReference type="InterPro" id="IPR005135">
    <property type="entry name" value="Endo/exonuclease/phosphatase"/>
</dbReference>
<evidence type="ECO:0000313" key="4">
    <source>
        <dbReference type="Proteomes" id="UP000199227"/>
    </source>
</evidence>
<evidence type="ECO:0000256" key="1">
    <source>
        <dbReference type="SAM" id="SignalP"/>
    </source>
</evidence>
<organism evidence="3 4">
    <name type="scientific">Hydrogenimonas thermophila</name>
    <dbReference type="NCBI Taxonomy" id="223786"/>
    <lineage>
        <taxon>Bacteria</taxon>
        <taxon>Pseudomonadati</taxon>
        <taxon>Campylobacterota</taxon>
        <taxon>Epsilonproteobacteria</taxon>
        <taxon>Campylobacterales</taxon>
        <taxon>Hydrogenimonadaceae</taxon>
        <taxon>Hydrogenimonas</taxon>
    </lineage>
</organism>
<proteinExistence type="predicted"/>
<dbReference type="STRING" id="223786.SAMN05216234_1172"/>
<keyword evidence="3" id="KW-0269">Exonuclease</keyword>
<dbReference type="PANTHER" id="PTHR42834">
    <property type="entry name" value="ENDONUCLEASE/EXONUCLEASE/PHOSPHATASE FAMILY PROTEIN (AFU_ORTHOLOGUE AFUA_3G09210)"/>
    <property type="match status" value="1"/>
</dbReference>
<dbReference type="Gene3D" id="3.60.10.10">
    <property type="entry name" value="Endonuclease/exonuclease/phosphatase"/>
    <property type="match status" value="1"/>
</dbReference>
<dbReference type="Pfam" id="PF19580">
    <property type="entry name" value="Exo_endo_phos_3"/>
    <property type="match status" value="1"/>
</dbReference>
<dbReference type="GO" id="GO:0004519">
    <property type="term" value="F:endonuclease activity"/>
    <property type="evidence" value="ECO:0007669"/>
    <property type="project" value="UniProtKB-KW"/>
</dbReference>
<dbReference type="InterPro" id="IPR036691">
    <property type="entry name" value="Endo/exonu/phosph_ase_sf"/>
</dbReference>
<dbReference type="OrthoDB" id="184983at2"/>
<keyword evidence="1" id="KW-0732">Signal</keyword>
<feature type="domain" description="Endonuclease/exonuclease/phosphatase" evidence="2">
    <location>
        <begin position="21"/>
        <end position="330"/>
    </location>
</feature>
<keyword evidence="3" id="KW-0540">Nuclease</keyword>
<dbReference type="GO" id="GO:0004527">
    <property type="term" value="F:exonuclease activity"/>
    <property type="evidence" value="ECO:0007669"/>
    <property type="project" value="UniProtKB-KW"/>
</dbReference>
<dbReference type="RefSeq" id="WP_092912349.1">
    <property type="nucleotide sequence ID" value="NZ_FOXB01000017.1"/>
</dbReference>
<dbReference type="EMBL" id="FOXB01000017">
    <property type="protein sequence ID" value="SFP37540.1"/>
    <property type="molecule type" value="Genomic_DNA"/>
</dbReference>
<gene>
    <name evidence="3" type="ORF">SAMN05216234_1172</name>
</gene>